<evidence type="ECO:0000256" key="5">
    <source>
        <dbReference type="ARBA" id="ARBA00023180"/>
    </source>
</evidence>
<evidence type="ECO:0000256" key="4">
    <source>
        <dbReference type="ARBA" id="ARBA00023157"/>
    </source>
</evidence>
<dbReference type="SUPFAM" id="SSF53474">
    <property type="entry name" value="alpha/beta-Hydrolases"/>
    <property type="match status" value="1"/>
</dbReference>
<keyword evidence="2" id="KW-0719">Serine esterase</keyword>
<protein>
    <recommendedName>
        <fullName evidence="6">Carboxylic ester hydrolase</fullName>
        <ecNumber evidence="6">3.1.1.-</ecNumber>
    </recommendedName>
</protein>
<feature type="signal peptide" evidence="6">
    <location>
        <begin position="1"/>
        <end position="21"/>
    </location>
</feature>
<dbReference type="PROSITE" id="PS00122">
    <property type="entry name" value="CARBOXYLESTERASE_B_1"/>
    <property type="match status" value="1"/>
</dbReference>
<dbReference type="PROSITE" id="PS00941">
    <property type="entry name" value="CARBOXYLESTERASE_B_2"/>
    <property type="match status" value="1"/>
</dbReference>
<gene>
    <name evidence="8" type="ORF">TKK_011298</name>
</gene>
<name>A0ABD2WN23_9HYME</name>
<evidence type="ECO:0000259" key="7">
    <source>
        <dbReference type="Pfam" id="PF00135"/>
    </source>
</evidence>
<dbReference type="GO" id="GO:0052689">
    <property type="term" value="F:carboxylic ester hydrolase activity"/>
    <property type="evidence" value="ECO:0007669"/>
    <property type="project" value="UniProtKB-KW"/>
</dbReference>
<evidence type="ECO:0000256" key="1">
    <source>
        <dbReference type="ARBA" id="ARBA00005964"/>
    </source>
</evidence>
<evidence type="ECO:0000313" key="9">
    <source>
        <dbReference type="Proteomes" id="UP001627154"/>
    </source>
</evidence>
<dbReference type="InterPro" id="IPR002018">
    <property type="entry name" value="CarbesteraseB"/>
</dbReference>
<organism evidence="8 9">
    <name type="scientific">Trichogramma kaykai</name>
    <dbReference type="NCBI Taxonomy" id="54128"/>
    <lineage>
        <taxon>Eukaryota</taxon>
        <taxon>Metazoa</taxon>
        <taxon>Ecdysozoa</taxon>
        <taxon>Arthropoda</taxon>
        <taxon>Hexapoda</taxon>
        <taxon>Insecta</taxon>
        <taxon>Pterygota</taxon>
        <taxon>Neoptera</taxon>
        <taxon>Endopterygota</taxon>
        <taxon>Hymenoptera</taxon>
        <taxon>Apocrita</taxon>
        <taxon>Proctotrupomorpha</taxon>
        <taxon>Chalcidoidea</taxon>
        <taxon>Trichogrammatidae</taxon>
        <taxon>Trichogramma</taxon>
    </lineage>
</organism>
<dbReference type="CDD" id="cd00312">
    <property type="entry name" value="Esterase_lipase"/>
    <property type="match status" value="1"/>
</dbReference>
<feature type="domain" description="Carboxylesterase type B" evidence="7">
    <location>
        <begin position="26"/>
        <end position="530"/>
    </location>
</feature>
<dbReference type="InterPro" id="IPR019826">
    <property type="entry name" value="Carboxylesterase_B_AS"/>
</dbReference>
<keyword evidence="6" id="KW-0732">Signal</keyword>
<dbReference type="AlphaFoldDB" id="A0ABD2WN23"/>
<proteinExistence type="inferred from homology"/>
<dbReference type="PANTHER" id="PTHR43142">
    <property type="entry name" value="CARBOXYLIC ESTER HYDROLASE"/>
    <property type="match status" value="1"/>
</dbReference>
<accession>A0ABD2WN23</accession>
<evidence type="ECO:0000256" key="2">
    <source>
        <dbReference type="ARBA" id="ARBA00022487"/>
    </source>
</evidence>
<evidence type="ECO:0000256" key="6">
    <source>
        <dbReference type="RuleBase" id="RU361235"/>
    </source>
</evidence>
<feature type="chain" id="PRO_5044526368" description="Carboxylic ester hydrolase" evidence="6">
    <location>
        <begin position="22"/>
        <end position="564"/>
    </location>
</feature>
<evidence type="ECO:0000313" key="8">
    <source>
        <dbReference type="EMBL" id="KAL3394269.1"/>
    </source>
</evidence>
<evidence type="ECO:0000256" key="3">
    <source>
        <dbReference type="ARBA" id="ARBA00022801"/>
    </source>
</evidence>
<comment type="caution">
    <text evidence="8">The sequence shown here is derived from an EMBL/GenBank/DDBJ whole genome shotgun (WGS) entry which is preliminary data.</text>
</comment>
<dbReference type="PANTHER" id="PTHR43142:SF1">
    <property type="entry name" value="CARBOXYLIC ESTER HYDROLASE"/>
    <property type="match status" value="1"/>
</dbReference>
<dbReference type="Proteomes" id="UP001627154">
    <property type="component" value="Unassembled WGS sequence"/>
</dbReference>
<dbReference type="InterPro" id="IPR029058">
    <property type="entry name" value="AB_hydrolase_fold"/>
</dbReference>
<keyword evidence="9" id="KW-1185">Reference proteome</keyword>
<keyword evidence="5" id="KW-0325">Glycoprotein</keyword>
<dbReference type="EMBL" id="JBJJXI010000092">
    <property type="protein sequence ID" value="KAL3394269.1"/>
    <property type="molecule type" value="Genomic_DNA"/>
</dbReference>
<dbReference type="Gene3D" id="3.40.50.1820">
    <property type="entry name" value="alpha/beta hydrolase"/>
    <property type="match status" value="1"/>
</dbReference>
<dbReference type="InterPro" id="IPR019819">
    <property type="entry name" value="Carboxylesterase_B_CS"/>
</dbReference>
<dbReference type="Pfam" id="PF00135">
    <property type="entry name" value="COesterase"/>
    <property type="match status" value="1"/>
</dbReference>
<comment type="similarity">
    <text evidence="1 6">Belongs to the type-B carboxylesterase/lipase family.</text>
</comment>
<reference evidence="8 9" key="1">
    <citation type="journal article" date="2024" name="bioRxiv">
        <title>A reference genome for Trichogramma kaykai: A tiny desert-dwelling parasitoid wasp with competing sex-ratio distorters.</title>
        <authorList>
            <person name="Culotta J."/>
            <person name="Lindsey A.R."/>
        </authorList>
    </citation>
    <scope>NUCLEOTIDE SEQUENCE [LARGE SCALE GENOMIC DNA]</scope>
    <source>
        <strain evidence="8 9">KSX58</strain>
    </source>
</reference>
<keyword evidence="4" id="KW-1015">Disulfide bond</keyword>
<keyword evidence="3 6" id="KW-0378">Hydrolase</keyword>
<sequence>MFRSASVVVTVLIFIFSSVQADSDDAPIVETPVGSVKGYRKISQNGRSYSAFEGLPYALPPIGKLRFEPPQSVKKWPGILLATSKSHPCLQYNHIPARMEDSPIAGSEDCLYLNVYAPQVERAGPLPVVVYIHGGAFQMGSGNLYGAKYIMDKNVIFVTLNYRLGPLGFLSTEDDVVPGNMGLKDQSMALRWVHDNIKHFGGDPKKVTIIGQSAGGASVHYHYLSPLSSGLFHAGISISGTALLCWAQAESAQEKARKLSDLMGCPTGDNAKMIDCLKSRPGNAIVQAVKEFMPWLYNPYTPFGPVVEKVGNKPFINRPPVELLTSGRVQDVPWITSVTSEEGLYPVADFAASEELLQELDEKWETLAPHLLDFNYTISPDIHGQISQKIRRHYLGNNPINRDNVGSITQMVGDRLFVVDGEKAARMQARVNKSPVHFYYYTYRASASLSDLFTGTTEDLGVSHADDAFLFVENPFMKPTTEDDLAMKDDLLHLLESYASNGSSGLVSHWNPVRPSDEDFHFLHIKGPASFDMDSKKNFGEKLFWKSIHFEENSLDSAKNRDEL</sequence>
<dbReference type="EC" id="3.1.1.-" evidence="6"/>